<accession>A0A142KJJ1</accession>
<name>A0A142KJJ1_9ACTN</name>
<dbReference type="GeneID" id="88083689"/>
<dbReference type="Proteomes" id="UP000178666">
    <property type="component" value="Chromosome"/>
</dbReference>
<keyword evidence="1" id="KW-0472">Membrane</keyword>
<gene>
    <name evidence="3" type="ORF">A8L58_14790</name>
    <name evidence="2" type="ORF">AXH35_13340</name>
</gene>
<protein>
    <recommendedName>
        <fullName evidence="6">DUF4190 domain-containing protein</fullName>
    </recommendedName>
</protein>
<organism evidence="2 4">
    <name type="scientific">Acidipropionibacterium acidipropionici</name>
    <dbReference type="NCBI Taxonomy" id="1748"/>
    <lineage>
        <taxon>Bacteria</taxon>
        <taxon>Bacillati</taxon>
        <taxon>Actinomycetota</taxon>
        <taxon>Actinomycetes</taxon>
        <taxon>Propionibacteriales</taxon>
        <taxon>Propionibacteriaceae</taxon>
        <taxon>Acidipropionibacterium</taxon>
    </lineage>
</organism>
<reference evidence="3 5" key="1">
    <citation type="journal article" date="2016" name="Plant Dis.">
        <title>Improved production of propionic acid using genome shuffling.</title>
        <authorList>
            <person name="Luna-Flores C.H."/>
            <person name="Palfreyman R.W."/>
            <person name="Kromer J.O."/>
            <person name="Nielsen L.K."/>
            <person name="Marcellin E."/>
        </authorList>
    </citation>
    <scope>NUCLEOTIDE SEQUENCE [LARGE SCALE GENOMIC DNA]</scope>
    <source>
        <strain evidence="3 5">F3E8</strain>
    </source>
</reference>
<dbReference type="RefSeq" id="WP_015069459.1">
    <property type="nucleotide sequence ID" value="NZ_CP013126.1"/>
</dbReference>
<reference evidence="2 4" key="2">
    <citation type="submission" date="2016-02" db="EMBL/GenBank/DDBJ databases">
        <title>Complete Genome Sequence of Propionibacterium acidipropionici ATCC 55737.</title>
        <authorList>
            <person name="Luna Flores C.H."/>
            <person name="Nielsen L.K."/>
            <person name="Marcellin E."/>
        </authorList>
    </citation>
    <scope>NUCLEOTIDE SEQUENCE [LARGE SCALE GENOMIC DNA]</scope>
    <source>
        <strain evidence="2 4">ATCC 55737</strain>
    </source>
</reference>
<keyword evidence="1" id="KW-0812">Transmembrane</keyword>
<evidence type="ECO:0000313" key="5">
    <source>
        <dbReference type="Proteomes" id="UP000178666"/>
    </source>
</evidence>
<sequence length="77" mass="7675">MSIDWISLGAVAAVTVVAAVAIVSVVAGGAMMLDRAKVRADAGGSGATGIATLGWVMIGVAGLAVLFGLYLIIPYFH</sequence>
<evidence type="ECO:0000256" key="1">
    <source>
        <dbReference type="SAM" id="Phobius"/>
    </source>
</evidence>
<dbReference type="KEGG" id="aaci:ASQ49_01245"/>
<feature type="transmembrane region" description="Helical" evidence="1">
    <location>
        <begin position="53"/>
        <end position="73"/>
    </location>
</feature>
<feature type="transmembrane region" description="Helical" evidence="1">
    <location>
        <begin position="6"/>
        <end position="33"/>
    </location>
</feature>
<dbReference type="EMBL" id="CP014352">
    <property type="protein sequence ID" value="AMS06279.1"/>
    <property type="molecule type" value="Genomic_DNA"/>
</dbReference>
<keyword evidence="5" id="KW-1185">Reference proteome</keyword>
<dbReference type="Proteomes" id="UP000075221">
    <property type="component" value="Chromosome"/>
</dbReference>
<evidence type="ECO:0000313" key="3">
    <source>
        <dbReference type="EMBL" id="AOZ47734.1"/>
    </source>
</evidence>
<dbReference type="EMBL" id="CP015970">
    <property type="protein sequence ID" value="AOZ47734.1"/>
    <property type="molecule type" value="Genomic_DNA"/>
</dbReference>
<proteinExistence type="predicted"/>
<evidence type="ECO:0000313" key="4">
    <source>
        <dbReference type="Proteomes" id="UP000075221"/>
    </source>
</evidence>
<keyword evidence="1" id="KW-1133">Transmembrane helix</keyword>
<dbReference type="OMA" id="MNIDWGA"/>
<dbReference type="OrthoDB" id="4950741at2"/>
<evidence type="ECO:0008006" key="6">
    <source>
        <dbReference type="Google" id="ProtNLM"/>
    </source>
</evidence>
<evidence type="ECO:0000313" key="2">
    <source>
        <dbReference type="EMBL" id="AMS06279.1"/>
    </source>
</evidence>
<dbReference type="AlphaFoldDB" id="A0A142KJJ1"/>